<dbReference type="AlphaFoldDB" id="A0A0F0H9Y2"/>
<sequence length="395" mass="43259">MTDLEGISTSPSDDARGALAQLADRPAPQRPAGSVGVLLNRMLVYARPNQVPNIEPHVSLARSGFVLAGANTNGRMRLLEDSGYNGIVLVDPAAYEKHLATPDAPFWSPEDQLLPMTLEDMLNQQLMAGASAAITPTKFVQAGDTDSLRAAARQVKELGRNDVIFAAPLDVSLLDRRHIRQVTTILADVGCPIGLVLGKQLDPLKQAANRIIQNLRMLAASVELFPMRTDFNAFDLVAHGAFAGAIGTGGAVRHTVEPPNPSKAIMLDPSPSVLIPELMCWWKGSKLMKIFGARQNLVPICPCAVCGGRRLSRFQRRTDSNEAMAHAVATWSQYAADMLDAPTMRLRAQYWQNICRNAVGYHEMFTKQLRRAKPIKPQESLKVWANLPLWLTDQT</sequence>
<comment type="caution">
    <text evidence="1">The sequence shown here is derived from an EMBL/GenBank/DDBJ whole genome shotgun (WGS) entry which is preliminary data.</text>
</comment>
<dbReference type="OrthoDB" id="5096160at2"/>
<dbReference type="PATRIC" id="fig|68170.10.peg.6757"/>
<protein>
    <recommendedName>
        <fullName evidence="3">tRNA-guanine(15) transglycosylase-like domain-containing protein</fullName>
    </recommendedName>
</protein>
<dbReference type="Proteomes" id="UP000033393">
    <property type="component" value="Unassembled WGS sequence"/>
</dbReference>
<gene>
    <name evidence="1" type="ORF">UK23_05965</name>
</gene>
<evidence type="ECO:0000313" key="1">
    <source>
        <dbReference type="EMBL" id="KJK51666.1"/>
    </source>
</evidence>
<organism evidence="1 2">
    <name type="scientific">Lentzea aerocolonigenes</name>
    <name type="common">Lechevalieria aerocolonigenes</name>
    <name type="synonym">Saccharothrix aerocolonigenes</name>
    <dbReference type="NCBI Taxonomy" id="68170"/>
    <lineage>
        <taxon>Bacteria</taxon>
        <taxon>Bacillati</taxon>
        <taxon>Actinomycetota</taxon>
        <taxon>Actinomycetes</taxon>
        <taxon>Pseudonocardiales</taxon>
        <taxon>Pseudonocardiaceae</taxon>
        <taxon>Lentzea</taxon>
    </lineage>
</organism>
<name>A0A0F0H9Y2_LENAE</name>
<dbReference type="EMBL" id="JYJG01000029">
    <property type="protein sequence ID" value="KJK51666.1"/>
    <property type="molecule type" value="Genomic_DNA"/>
</dbReference>
<proteinExistence type="predicted"/>
<reference evidence="1 2" key="1">
    <citation type="submission" date="2015-02" db="EMBL/GenBank/DDBJ databases">
        <authorList>
            <person name="Ju K.-S."/>
            <person name="Doroghazi J.R."/>
            <person name="Metcalf W."/>
        </authorList>
    </citation>
    <scope>NUCLEOTIDE SEQUENCE [LARGE SCALE GENOMIC DNA]</scope>
    <source>
        <strain evidence="1 2">NRRL B-16140</strain>
    </source>
</reference>
<evidence type="ECO:0008006" key="3">
    <source>
        <dbReference type="Google" id="ProtNLM"/>
    </source>
</evidence>
<accession>A0A0F0H9Y2</accession>
<evidence type="ECO:0000313" key="2">
    <source>
        <dbReference type="Proteomes" id="UP000033393"/>
    </source>
</evidence>
<dbReference type="RefSeq" id="WP_045310349.1">
    <property type="nucleotide sequence ID" value="NZ_JYJG01000029.1"/>
</dbReference>
<keyword evidence="2" id="KW-1185">Reference proteome</keyword>